<reference evidence="3 4" key="1">
    <citation type="submission" date="2024-08" db="EMBL/GenBank/DDBJ databases">
        <authorList>
            <person name="Lu H."/>
        </authorList>
    </citation>
    <scope>NUCLEOTIDE SEQUENCE [LARGE SCALE GENOMIC DNA]</scope>
    <source>
        <strain evidence="3 4">BYS78W</strain>
    </source>
</reference>
<dbReference type="PANTHER" id="PTHR11895:SF169">
    <property type="entry name" value="GLUTAMYL-TRNA(GLN) AMIDOTRANSFERASE"/>
    <property type="match status" value="1"/>
</dbReference>
<dbReference type="EMBL" id="JBIGIC010000020">
    <property type="protein sequence ID" value="MFG6490223.1"/>
    <property type="molecule type" value="Genomic_DNA"/>
</dbReference>
<gene>
    <name evidence="3" type="primary">atzF</name>
    <name evidence="3" type="ORF">ACG04R_26360</name>
</gene>
<dbReference type="GO" id="GO:0004039">
    <property type="term" value="F:allophanate hydrolase activity"/>
    <property type="evidence" value="ECO:0007669"/>
    <property type="project" value="UniProtKB-EC"/>
</dbReference>
<dbReference type="InterPro" id="IPR000120">
    <property type="entry name" value="Amidase"/>
</dbReference>
<dbReference type="RefSeq" id="WP_394417078.1">
    <property type="nucleotide sequence ID" value="NZ_JBIGIC010000020.1"/>
</dbReference>
<dbReference type="Gene3D" id="3.10.490.10">
    <property type="entry name" value="Gamma-glutamyl cyclotransferase-like"/>
    <property type="match status" value="1"/>
</dbReference>
<dbReference type="InterPro" id="IPR053844">
    <property type="entry name" value="AH_C"/>
</dbReference>
<dbReference type="NCBIfam" id="TIGR02713">
    <property type="entry name" value="allophanate_hyd"/>
    <property type="match status" value="1"/>
</dbReference>
<keyword evidence="4" id="KW-1185">Reference proteome</keyword>
<name>A0ABW7HJX1_9BURK</name>
<evidence type="ECO:0000313" key="3">
    <source>
        <dbReference type="EMBL" id="MFG6490223.1"/>
    </source>
</evidence>
<sequence length="605" mass="62798">MTQPLHTIADWQAAYAGGAEPNTLLTALLARLDAADTAWIHRCTPEQLAAQLAALPPRGPATPLWGVPLAVKDNIDVAGMPTTAACPAFTFQPEHSATAVQRLQAAGAIVVGKTNLDQFATGLVGTRSPYGEVPNTFDARFVSGGSSSGSASVVARGLVPLALGTDTAGSGRVPAGLNNLVGLKPTPGSVPMRGVLPACRTLDVVSVFALTVADAALAWSIFEGAEADEPRFNVAAPRPPWLGGTRPALRLGVPHESGCDAALGWPAAFEQAQARAAELGAELVPLDFAPLFELARLLYDGPWVAERLSVVDTLLASNPAALDPTVASIIGKGLGVDAVAAFRGRYRLETLRVQLQTLWQQVDALLVPTAPTCPTRAAVAAEPVLRNSELGRYTNFVNLLGWSALALPSCMPAGASPLPFGVTLIAPGGADAALVDFGLRWETAARLPLGAHLRDAYAADRAVQALPRAEPTLLLAVVGAHLQGLPLHGQLLERGARLHARTQTTARYRLHALPGSVPPKPGLARTPDGEPGHAIAVEVYELPQATIGSLLELIPPPLGLGNVELADGRWVKGFICEGAALRGAPDISHHGGWRAFVASTSGATA</sequence>
<dbReference type="Gene3D" id="3.90.1300.10">
    <property type="entry name" value="Amidase signature (AS) domain"/>
    <property type="match status" value="1"/>
</dbReference>
<dbReference type="SUPFAM" id="SSF75304">
    <property type="entry name" value="Amidase signature (AS) enzymes"/>
    <property type="match status" value="1"/>
</dbReference>
<evidence type="ECO:0000313" key="4">
    <source>
        <dbReference type="Proteomes" id="UP001606134"/>
    </source>
</evidence>
<dbReference type="Pfam" id="PF01425">
    <property type="entry name" value="Amidase"/>
    <property type="match status" value="1"/>
</dbReference>
<dbReference type="Gene3D" id="1.20.58.1700">
    <property type="match status" value="1"/>
</dbReference>
<dbReference type="NCBIfam" id="NF006043">
    <property type="entry name" value="PRK08186.1"/>
    <property type="match status" value="1"/>
</dbReference>
<dbReference type="EC" id="3.5.1.54" evidence="3"/>
<dbReference type="InterPro" id="IPR023631">
    <property type="entry name" value="Amidase_dom"/>
</dbReference>
<evidence type="ECO:0000259" key="2">
    <source>
        <dbReference type="Pfam" id="PF21986"/>
    </source>
</evidence>
<protein>
    <submittedName>
        <fullName evidence="3">Allophanate hydrolase</fullName>
        <ecNumber evidence="3">3.5.1.54</ecNumber>
    </submittedName>
</protein>
<dbReference type="InterPro" id="IPR014085">
    <property type="entry name" value="Allophanate_hydrolase"/>
</dbReference>
<dbReference type="Pfam" id="PF21986">
    <property type="entry name" value="AH_C"/>
    <property type="match status" value="1"/>
</dbReference>
<dbReference type="InterPro" id="IPR036928">
    <property type="entry name" value="AS_sf"/>
</dbReference>
<accession>A0ABW7HJX1</accession>
<keyword evidence="3" id="KW-0378">Hydrolase</keyword>
<proteinExistence type="predicted"/>
<feature type="domain" description="Allophanate hydrolase C-terminal" evidence="2">
    <location>
        <begin position="475"/>
        <end position="597"/>
    </location>
</feature>
<evidence type="ECO:0000259" key="1">
    <source>
        <dbReference type="Pfam" id="PF01425"/>
    </source>
</evidence>
<dbReference type="Proteomes" id="UP001606134">
    <property type="component" value="Unassembled WGS sequence"/>
</dbReference>
<organism evidence="3 4">
    <name type="scientific">Pelomonas candidula</name>
    <dbReference type="NCBI Taxonomy" id="3299025"/>
    <lineage>
        <taxon>Bacteria</taxon>
        <taxon>Pseudomonadati</taxon>
        <taxon>Pseudomonadota</taxon>
        <taxon>Betaproteobacteria</taxon>
        <taxon>Burkholderiales</taxon>
        <taxon>Sphaerotilaceae</taxon>
        <taxon>Roseateles</taxon>
    </lineage>
</organism>
<feature type="domain" description="Amidase" evidence="1">
    <location>
        <begin position="24"/>
        <end position="434"/>
    </location>
</feature>
<dbReference type="PANTHER" id="PTHR11895">
    <property type="entry name" value="TRANSAMIDASE"/>
    <property type="match status" value="1"/>
</dbReference>
<comment type="caution">
    <text evidence="3">The sequence shown here is derived from an EMBL/GenBank/DDBJ whole genome shotgun (WGS) entry which is preliminary data.</text>
</comment>